<dbReference type="Pfam" id="PF02769">
    <property type="entry name" value="AIRS_C"/>
    <property type="match status" value="1"/>
</dbReference>
<reference evidence="4 5" key="1">
    <citation type="submission" date="2015-09" db="EMBL/GenBank/DDBJ databases">
        <title>Genome sequence of Oxobacter pfennigii DSM 3222.</title>
        <authorList>
            <person name="Poehlein A."/>
            <person name="Bengelsdorf F.R."/>
            <person name="Schiel-Bengelsdorf B."/>
            <person name="Duerre P."/>
            <person name="Daniel R."/>
        </authorList>
    </citation>
    <scope>NUCLEOTIDE SEQUENCE [LARGE SCALE GENOMIC DNA]</scope>
    <source>
        <strain evidence="4 5">DSM 3222</strain>
    </source>
</reference>
<dbReference type="InterPro" id="IPR036921">
    <property type="entry name" value="PurM-like_N_sf"/>
</dbReference>
<dbReference type="RefSeq" id="WP_054873560.1">
    <property type="nucleotide sequence ID" value="NZ_LKET01000016.1"/>
</dbReference>
<dbReference type="CDD" id="cd06061">
    <property type="entry name" value="PurM-like1"/>
    <property type="match status" value="1"/>
</dbReference>
<dbReference type="SUPFAM" id="SSF55326">
    <property type="entry name" value="PurM N-terminal domain-like"/>
    <property type="match status" value="1"/>
</dbReference>
<feature type="domain" description="PurM-like C-terminal" evidence="3">
    <location>
        <begin position="152"/>
        <end position="305"/>
    </location>
</feature>
<gene>
    <name evidence="4" type="primary">hypE</name>
    <name evidence="4" type="ORF">OXPF_04140</name>
</gene>
<evidence type="ECO:0000313" key="5">
    <source>
        <dbReference type="Proteomes" id="UP000050326"/>
    </source>
</evidence>
<evidence type="ECO:0000256" key="1">
    <source>
        <dbReference type="ARBA" id="ARBA00006243"/>
    </source>
</evidence>
<sequence>MKIGKLPTEVLEKCVINNIKVKRPEVLVHSAIGEDCSIIGFGEHCCVLSTDPITGSSSSVGYLAVNISCNDIAASGVEPLGVLVTILAPPSVTEKDIYELMEEINEASAKINVEILGGHTEITDAVNRIVVSTTAIGKGPIDKYVTTSGAEADDYIIVTKSAGLEGTSIIASDYEDYLKDKVSQDTISKAKSFIDKISVVKEGIIGGKVGVSSMHDVTEGGILGAVWEVAEASGKGFEIYEEFMPIAQETREICRVFGLNPLRLISSGMMLITTKNREELLEALSYEGIDAECIGKITQDKNTRVLFRGGKAQTVLPPQPDELFNINL</sequence>
<keyword evidence="5" id="KW-1185">Reference proteome</keyword>
<accession>A0A0P8WDF3</accession>
<comment type="caution">
    <text evidence="4">The sequence shown here is derived from an EMBL/GenBank/DDBJ whole genome shotgun (WGS) entry which is preliminary data.</text>
</comment>
<dbReference type="PATRIC" id="fig|36849.3.peg.449"/>
<evidence type="ECO:0000259" key="3">
    <source>
        <dbReference type="Pfam" id="PF02769"/>
    </source>
</evidence>
<dbReference type="STRING" id="36849.OXPF_04140"/>
<name>A0A0P8WDF3_9CLOT</name>
<dbReference type="GO" id="GO:0051604">
    <property type="term" value="P:protein maturation"/>
    <property type="evidence" value="ECO:0007669"/>
    <property type="project" value="TreeGrafter"/>
</dbReference>
<comment type="similarity">
    <text evidence="1">Belongs to the HypE family.</text>
</comment>
<evidence type="ECO:0000313" key="4">
    <source>
        <dbReference type="EMBL" id="KPU45946.1"/>
    </source>
</evidence>
<dbReference type="OrthoDB" id="153904at2"/>
<dbReference type="InterPro" id="IPR016188">
    <property type="entry name" value="PurM-like_N"/>
</dbReference>
<dbReference type="PIRSF" id="PIRSF005644">
    <property type="entry name" value="Hdrgns_mtr_HypE"/>
    <property type="match status" value="1"/>
</dbReference>
<dbReference type="Proteomes" id="UP000050326">
    <property type="component" value="Unassembled WGS sequence"/>
</dbReference>
<dbReference type="Pfam" id="PF00586">
    <property type="entry name" value="AIRS"/>
    <property type="match status" value="1"/>
</dbReference>
<proteinExistence type="inferred from homology"/>
<dbReference type="Gene3D" id="3.30.1330.10">
    <property type="entry name" value="PurM-like, N-terminal domain"/>
    <property type="match status" value="1"/>
</dbReference>
<organism evidence="4 5">
    <name type="scientific">Oxobacter pfennigii</name>
    <dbReference type="NCBI Taxonomy" id="36849"/>
    <lineage>
        <taxon>Bacteria</taxon>
        <taxon>Bacillati</taxon>
        <taxon>Bacillota</taxon>
        <taxon>Clostridia</taxon>
        <taxon>Eubacteriales</taxon>
        <taxon>Clostridiaceae</taxon>
        <taxon>Oxobacter</taxon>
    </lineage>
</organism>
<evidence type="ECO:0000259" key="2">
    <source>
        <dbReference type="Pfam" id="PF00586"/>
    </source>
</evidence>
<dbReference type="InterPro" id="IPR010918">
    <property type="entry name" value="PurM-like_C_dom"/>
</dbReference>
<dbReference type="AlphaFoldDB" id="A0A0P8WDF3"/>
<feature type="domain" description="PurM-like N-terminal" evidence="2">
    <location>
        <begin position="33"/>
        <end position="137"/>
    </location>
</feature>
<dbReference type="InterPro" id="IPR036676">
    <property type="entry name" value="PurM-like_C_sf"/>
</dbReference>
<dbReference type="PANTHER" id="PTHR30303">
    <property type="entry name" value="HYDROGENASE ISOENZYMES FORMATION PROTEIN HYPE"/>
    <property type="match status" value="1"/>
</dbReference>
<dbReference type="SUPFAM" id="SSF56042">
    <property type="entry name" value="PurM C-terminal domain-like"/>
    <property type="match status" value="1"/>
</dbReference>
<dbReference type="EMBL" id="LKET01000016">
    <property type="protein sequence ID" value="KPU45946.1"/>
    <property type="molecule type" value="Genomic_DNA"/>
</dbReference>
<dbReference type="PANTHER" id="PTHR30303:SF4">
    <property type="entry name" value="HYDROGENASE EXPRESSION_FORMATION PROTEIN HYPE"/>
    <property type="match status" value="1"/>
</dbReference>
<protein>
    <submittedName>
        <fullName evidence="4">Hydrogenase isoenzymes formation protein HypE</fullName>
    </submittedName>
</protein>
<dbReference type="Gene3D" id="3.90.650.10">
    <property type="entry name" value="PurM-like C-terminal domain"/>
    <property type="match status" value="1"/>
</dbReference>
<dbReference type="InterPro" id="IPR011854">
    <property type="entry name" value="HypE"/>
</dbReference>